<dbReference type="Proteomes" id="UP000321424">
    <property type="component" value="Unassembled WGS sequence"/>
</dbReference>
<dbReference type="AlphaFoldDB" id="A0A511M9R3"/>
<evidence type="ECO:0000313" key="1">
    <source>
        <dbReference type="EMBL" id="GEM37402.1"/>
    </source>
</evidence>
<comment type="caution">
    <text evidence="1">The sequence shown here is derived from an EMBL/GenBank/DDBJ whole genome shotgun (WGS) entry which is preliminary data.</text>
</comment>
<sequence>MAVSATLIRVLLSRAARRELIMSRTADRIESQWRLTDPFDGYQVGEFAESAAELSMAAQAAIVSLATAAQLAYFSELEVELADFFPEVPPEVRLFGAFESEFTKPKNVVSGGVESLRLPVEEVFNRPARQYRAAVSSGTDPAIALEDSVNRVKLVSGTNLSLAEREAEHLIYKEAARQRIGVIGWRRVIHPEASKSGSCGLCVAASDRLYKTDAMKAIHDHCRCETLPVTADDDPGDELNRDDLDRLYDEAGGNSKFQLKRTRYKFDEHGELQAVLVPARRGQKVPHYRDPTVPQPVDLDEFAREYEVASRQLPLMERHLRQTLAKGLGEDSSPVQYQRTQIDRYKAILSR</sequence>
<proteinExistence type="predicted"/>
<name>A0A511M9R3_9NOCA</name>
<accession>A0A511M9R3</accession>
<evidence type="ECO:0008006" key="3">
    <source>
        <dbReference type="Google" id="ProtNLM"/>
    </source>
</evidence>
<reference evidence="1 2" key="1">
    <citation type="submission" date="2019-07" db="EMBL/GenBank/DDBJ databases">
        <title>Whole genome shotgun sequence of Nocardia ninae NBRC 108245.</title>
        <authorList>
            <person name="Hosoyama A."/>
            <person name="Uohara A."/>
            <person name="Ohji S."/>
            <person name="Ichikawa N."/>
        </authorList>
    </citation>
    <scope>NUCLEOTIDE SEQUENCE [LARGE SCALE GENOMIC DNA]</scope>
    <source>
        <strain evidence="1 2">NBRC 108245</strain>
    </source>
</reference>
<evidence type="ECO:0000313" key="2">
    <source>
        <dbReference type="Proteomes" id="UP000321424"/>
    </source>
</evidence>
<keyword evidence="2" id="KW-1185">Reference proteome</keyword>
<protein>
    <recommendedName>
        <fullName evidence="3">Phage head morphogenesis domain-containing protein</fullName>
    </recommendedName>
</protein>
<dbReference type="EMBL" id="BJXA01000009">
    <property type="protein sequence ID" value="GEM37402.1"/>
    <property type="molecule type" value="Genomic_DNA"/>
</dbReference>
<organism evidence="1 2">
    <name type="scientific">Nocardia ninae NBRC 108245</name>
    <dbReference type="NCBI Taxonomy" id="1210091"/>
    <lineage>
        <taxon>Bacteria</taxon>
        <taxon>Bacillati</taxon>
        <taxon>Actinomycetota</taxon>
        <taxon>Actinomycetes</taxon>
        <taxon>Mycobacteriales</taxon>
        <taxon>Nocardiaceae</taxon>
        <taxon>Nocardia</taxon>
    </lineage>
</organism>
<gene>
    <name evidence="1" type="ORF">NN4_19210</name>
</gene>
<dbReference type="RefSeq" id="WP_147129545.1">
    <property type="nucleotide sequence ID" value="NZ_BJXA01000009.1"/>
</dbReference>
<dbReference type="OrthoDB" id="3268595at2"/>